<dbReference type="OrthoDB" id="5046242at2759"/>
<evidence type="ECO:0000256" key="5">
    <source>
        <dbReference type="PIRSR" id="PIRSR601613-1"/>
    </source>
</evidence>
<dbReference type="Pfam" id="PF01593">
    <property type="entry name" value="Amino_oxidase"/>
    <property type="match status" value="1"/>
</dbReference>
<organism evidence="8">
    <name type="scientific">Fusarium oxysporum f. sp. pisi HDV247</name>
    <dbReference type="NCBI Taxonomy" id="1080344"/>
    <lineage>
        <taxon>Eukaryota</taxon>
        <taxon>Fungi</taxon>
        <taxon>Dikarya</taxon>
        <taxon>Ascomycota</taxon>
        <taxon>Pezizomycotina</taxon>
        <taxon>Sordariomycetes</taxon>
        <taxon>Hypocreomycetidae</taxon>
        <taxon>Hypocreales</taxon>
        <taxon>Nectriaceae</taxon>
        <taxon>Fusarium</taxon>
        <taxon>Fusarium oxysporum species complex</taxon>
    </lineage>
</organism>
<comment type="cofactor">
    <cofactor evidence="1 6">
        <name>FAD</name>
        <dbReference type="ChEBI" id="CHEBI:57692"/>
    </cofactor>
</comment>
<dbReference type="Gene3D" id="1.10.405.10">
    <property type="entry name" value="Guanine Nucleotide Dissociation Inhibitor, domain 1"/>
    <property type="match status" value="1"/>
</dbReference>
<dbReference type="SUPFAM" id="SSF51905">
    <property type="entry name" value="FAD/NAD(P)-binding domain"/>
    <property type="match status" value="1"/>
</dbReference>
<comment type="similarity">
    <text evidence="2 6">Belongs to the flavin monoamine oxidase family.</text>
</comment>
<evidence type="ECO:0000256" key="6">
    <source>
        <dbReference type="RuleBase" id="RU362067"/>
    </source>
</evidence>
<sequence length="643" mass="70008">MTLFLASDFANTSEVKRTSPFASEAFPSQGYPQVTISPSHSRTVTTSGQFGIDLSGQIASSFAQQVKLSFRNLAAAVISGGARLEDVLKVTMYVVDYDPSNISSVTEAMAATFGSKIPANTLIGVARLFKPEVLFEIDAIAVLNEESNESSPSEPIKSVDVVIVGAGMSGVQAAYECHKAGLSYVLLEAHDRIGGRARSEVASNLGSGVVDMGAAWINDTSQSEMYKLSQDLGLDLITQRAEGAEIWEYKEGNAFSAPYGEIAVSETQAPEVEKVFGALYAVNPSDERVAADLDSLTFSQYIECTTDDATVRDLAKMISRALMGIEAEVVSALWLVRFIKAGTGIENLISDLKDGAQYQRIRQGMSAFPQRLAQRLRPGSVRLSTPVTKVTQSSSGTCRVETFSGLTFTSKKVILSAPTPVYHKIQFEPPLPASKLLLSNSTLTGYYSKLIFVFSKPWWRESRLSGIMNTTVGPISFTRDTCSEEDEQYSLTGFIVGAIGHKWSLETREERKRLGWEQLKKMYGLVVSSIPEPINILEKEWIKDPWVMGGSCPGMPPGVLTSDAGRSLAAPHQDIHFVGSETGAEWTGFIEGALRSGRRGANEVITALTMRYPSTDKTPLPISKKKVSPYKMLNFTRTMHGQN</sequence>
<evidence type="ECO:0000256" key="1">
    <source>
        <dbReference type="ARBA" id="ARBA00001974"/>
    </source>
</evidence>
<dbReference type="InterPro" id="IPR035959">
    <property type="entry name" value="RutC-like_sf"/>
</dbReference>
<gene>
    <name evidence="8" type="ORF">FOVG_16933</name>
</gene>
<dbReference type="PANTHER" id="PTHR43563">
    <property type="entry name" value="AMINE OXIDASE"/>
    <property type="match status" value="1"/>
</dbReference>
<feature type="domain" description="Amine oxidase" evidence="7">
    <location>
        <begin position="168"/>
        <end position="605"/>
    </location>
</feature>
<comment type="catalytic activity">
    <reaction evidence="4">
        <text>a secondary aliphatic amine + O2 + H2O = a primary amine + an aldehyde + H2O2</text>
        <dbReference type="Rhea" id="RHEA:26414"/>
        <dbReference type="ChEBI" id="CHEBI:15377"/>
        <dbReference type="ChEBI" id="CHEBI:15379"/>
        <dbReference type="ChEBI" id="CHEBI:16240"/>
        <dbReference type="ChEBI" id="CHEBI:17478"/>
        <dbReference type="ChEBI" id="CHEBI:58855"/>
        <dbReference type="ChEBI" id="CHEBI:65296"/>
        <dbReference type="EC" id="1.4.3.4"/>
    </reaction>
</comment>
<dbReference type="Gene3D" id="3.30.1330.40">
    <property type="entry name" value="RutC-like"/>
    <property type="match status" value="1"/>
</dbReference>
<dbReference type="InterPro" id="IPR050703">
    <property type="entry name" value="Flavin_MAO"/>
</dbReference>
<dbReference type="GO" id="GO:0097621">
    <property type="term" value="F:monoamine oxidase activity"/>
    <property type="evidence" value="ECO:0007669"/>
    <property type="project" value="UniProtKB-EC"/>
</dbReference>
<dbReference type="Pfam" id="PF01042">
    <property type="entry name" value="Ribonuc_L-PSP"/>
    <property type="match status" value="1"/>
</dbReference>
<proteinExistence type="inferred from homology"/>
<dbReference type="EMBL" id="JH651007">
    <property type="protein sequence ID" value="EXA31787.1"/>
    <property type="molecule type" value="Genomic_DNA"/>
</dbReference>
<accession>W9NP82</accession>
<evidence type="ECO:0000256" key="4">
    <source>
        <dbReference type="ARBA" id="ARBA00048448"/>
    </source>
</evidence>
<name>W9NP82_FUSOX</name>
<dbReference type="AlphaFoldDB" id="W9NP82"/>
<dbReference type="InterPro" id="IPR006175">
    <property type="entry name" value="YjgF/YER057c/UK114"/>
</dbReference>
<dbReference type="InterPro" id="IPR001613">
    <property type="entry name" value="Flavin_amine_oxidase"/>
</dbReference>
<keyword evidence="6" id="KW-0285">Flavoprotein</keyword>
<dbReference type="SUPFAM" id="SSF54373">
    <property type="entry name" value="FAD-linked reductases, C-terminal domain"/>
    <property type="match status" value="1"/>
</dbReference>
<dbReference type="Gene3D" id="3.90.660.10">
    <property type="match status" value="1"/>
</dbReference>
<feature type="binding site" evidence="5">
    <location>
        <position position="169"/>
    </location>
    <ligand>
        <name>FAD</name>
        <dbReference type="ChEBI" id="CHEBI:57692"/>
    </ligand>
</feature>
<feature type="binding site" evidence="5">
    <location>
        <position position="494"/>
    </location>
    <ligand>
        <name>substrate</name>
    </ligand>
</feature>
<keyword evidence="3 6" id="KW-0560">Oxidoreductase</keyword>
<feature type="binding site" evidence="5">
    <location>
        <position position="581"/>
    </location>
    <ligand>
        <name>FAD</name>
        <dbReference type="ChEBI" id="CHEBI:57692"/>
    </ligand>
</feature>
<dbReference type="InterPro" id="IPR036188">
    <property type="entry name" value="FAD/NAD-bd_sf"/>
</dbReference>
<dbReference type="Gene3D" id="3.50.50.60">
    <property type="entry name" value="FAD/NAD(P)-binding domain"/>
    <property type="match status" value="1"/>
</dbReference>
<dbReference type="EC" id="1.4.3.-" evidence="6"/>
<dbReference type="PRINTS" id="PR00757">
    <property type="entry name" value="AMINEOXDASEF"/>
</dbReference>
<protein>
    <recommendedName>
        <fullName evidence="6">Amine oxidase</fullName>
        <ecNumber evidence="6">1.4.3.-</ecNumber>
    </recommendedName>
</protein>
<evidence type="ECO:0000259" key="7">
    <source>
        <dbReference type="Pfam" id="PF01593"/>
    </source>
</evidence>
<dbReference type="SUPFAM" id="SSF55298">
    <property type="entry name" value="YjgF-like"/>
    <property type="match status" value="1"/>
</dbReference>
<feature type="binding site" evidence="5">
    <location>
        <begin position="188"/>
        <end position="189"/>
    </location>
    <ligand>
        <name>FAD</name>
        <dbReference type="ChEBI" id="CHEBI:57692"/>
    </ligand>
</feature>
<dbReference type="CDD" id="cd00448">
    <property type="entry name" value="YjgF_YER057c_UK114_family"/>
    <property type="match status" value="1"/>
</dbReference>
<evidence type="ECO:0000256" key="2">
    <source>
        <dbReference type="ARBA" id="ARBA00005995"/>
    </source>
</evidence>
<dbReference type="InterPro" id="IPR002937">
    <property type="entry name" value="Amino_oxidase"/>
</dbReference>
<feature type="binding site" evidence="5">
    <location>
        <position position="387"/>
    </location>
    <ligand>
        <name>FAD</name>
        <dbReference type="ChEBI" id="CHEBI:57692"/>
    </ligand>
</feature>
<reference evidence="8" key="2">
    <citation type="submission" date="2012-05" db="EMBL/GenBank/DDBJ databases">
        <title>Annotation of the Genome Sequence of Fusarium oxysporum HDV247.</title>
        <authorList>
            <consortium name="The Broad Institute Genomics Platform"/>
            <person name="Ma L.-J."/>
            <person name="Corby-Kistler H."/>
            <person name="Broz K."/>
            <person name="Gale L.R."/>
            <person name="Jonkers W."/>
            <person name="O'Donnell K."/>
            <person name="Ploetz R."/>
            <person name="Steinberg C."/>
            <person name="Schwartz D.C."/>
            <person name="VanEtten H."/>
            <person name="Zhou S."/>
            <person name="Young S.K."/>
            <person name="Zeng Q."/>
            <person name="Gargeya S."/>
            <person name="Fitzgerald M."/>
            <person name="Abouelleil A."/>
            <person name="Alvarado L."/>
            <person name="Chapman S.B."/>
            <person name="Gainer-Dewar J."/>
            <person name="Goldberg J."/>
            <person name="Griggs A."/>
            <person name="Gujja S."/>
            <person name="Hansen M."/>
            <person name="Howarth C."/>
            <person name="Imamovic A."/>
            <person name="Ireland A."/>
            <person name="Larimer J."/>
            <person name="McCowan C."/>
            <person name="Murphy C."/>
            <person name="Pearson M."/>
            <person name="Poon T.W."/>
            <person name="Priest M."/>
            <person name="Roberts A."/>
            <person name="Saif S."/>
            <person name="Shea T."/>
            <person name="Sykes S."/>
            <person name="Wortman J."/>
            <person name="Nusbaum C."/>
            <person name="Birren B."/>
        </authorList>
    </citation>
    <scope>NUCLEOTIDE SEQUENCE</scope>
    <source>
        <strain evidence="8">HDV247</strain>
    </source>
</reference>
<dbReference type="HOGENOM" id="CLU_004498_0_3_1"/>
<keyword evidence="6" id="KW-0274">FAD</keyword>
<dbReference type="PANTHER" id="PTHR43563:SF14">
    <property type="entry name" value="AMINE OXIDASE"/>
    <property type="match status" value="1"/>
</dbReference>
<evidence type="ECO:0000313" key="8">
    <source>
        <dbReference type="EMBL" id="EXA31787.1"/>
    </source>
</evidence>
<dbReference type="Proteomes" id="UP000030751">
    <property type="component" value="Unassembled WGS sequence"/>
</dbReference>
<evidence type="ECO:0000256" key="3">
    <source>
        <dbReference type="ARBA" id="ARBA00023002"/>
    </source>
</evidence>
<reference evidence="8" key="1">
    <citation type="submission" date="2011-10" db="EMBL/GenBank/DDBJ databases">
        <title>The Genome Sequence of Fusarium oxysporum HDV247.</title>
        <authorList>
            <consortium name="The Broad Institute Genome Sequencing Platform"/>
            <person name="Ma L.-J."/>
            <person name="Gale L.R."/>
            <person name="Schwartz D.C."/>
            <person name="Zhou S."/>
            <person name="Corby-Kistler H."/>
            <person name="Young S.K."/>
            <person name="Zeng Q."/>
            <person name="Gargeya S."/>
            <person name="Fitzgerald M."/>
            <person name="Haas B."/>
            <person name="Abouelleil A."/>
            <person name="Alvarado L."/>
            <person name="Arachchi H.M."/>
            <person name="Berlin A."/>
            <person name="Brown A."/>
            <person name="Chapman S.B."/>
            <person name="Chen Z."/>
            <person name="Dunbar C."/>
            <person name="Freedman E."/>
            <person name="Gearin G."/>
            <person name="Goldberg J."/>
            <person name="Griggs A."/>
            <person name="Gujja S."/>
            <person name="Heiman D."/>
            <person name="Howarth C."/>
            <person name="Larson L."/>
            <person name="Lui A."/>
            <person name="MacDonald P.J.P."/>
            <person name="Montmayeur A."/>
            <person name="Murphy C."/>
            <person name="Neiman D."/>
            <person name="Pearson M."/>
            <person name="Priest M."/>
            <person name="Roberts A."/>
            <person name="Saif S."/>
            <person name="Shea T."/>
            <person name="Shenoy N."/>
            <person name="Sisk P."/>
            <person name="Stolte C."/>
            <person name="Sykes S."/>
            <person name="Wortman J."/>
            <person name="Nusbaum C."/>
            <person name="Birren B."/>
        </authorList>
    </citation>
    <scope>NUCLEOTIDE SEQUENCE [LARGE SCALE GENOMIC DNA]</scope>
    <source>
        <strain evidence="8">HDV247</strain>
    </source>
</reference>